<protein>
    <submittedName>
        <fullName evidence="3">Uncharacterized protein</fullName>
    </submittedName>
</protein>
<sequence length="128" mass="13652">MIKTIKTLALSLVLSILLILPAIAAEKPDTSLLGRLKAVGGGGGYQTDQAIASTPIIIGMIIGAFFGFLGITFIVLMVIAGFNWMTARGNDEQIQKSKDSIRSALIGLVVSLSGWTIWNFIFNNVIAK</sequence>
<dbReference type="InterPro" id="IPR043993">
    <property type="entry name" value="T4SS_pilin"/>
</dbReference>
<keyword evidence="1" id="KW-0472">Membrane</keyword>
<keyword evidence="1" id="KW-1133">Transmembrane helix</keyword>
<dbReference type="EMBL" id="PFAL01000031">
    <property type="protein sequence ID" value="PIR95267.1"/>
    <property type="molecule type" value="Genomic_DNA"/>
</dbReference>
<feature type="transmembrane region" description="Helical" evidence="1">
    <location>
        <begin position="103"/>
        <end position="122"/>
    </location>
</feature>
<organism evidence="3 4">
    <name type="scientific">Candidatus Falkowbacteria bacterium CG10_big_fil_rev_8_21_14_0_10_37_18</name>
    <dbReference type="NCBI Taxonomy" id="1974562"/>
    <lineage>
        <taxon>Bacteria</taxon>
        <taxon>Candidatus Falkowiibacteriota</taxon>
    </lineage>
</organism>
<feature type="signal peptide" evidence="2">
    <location>
        <begin position="1"/>
        <end position="24"/>
    </location>
</feature>
<feature type="transmembrane region" description="Helical" evidence="1">
    <location>
        <begin position="56"/>
        <end position="82"/>
    </location>
</feature>
<dbReference type="Proteomes" id="UP000229972">
    <property type="component" value="Unassembled WGS sequence"/>
</dbReference>
<keyword evidence="2" id="KW-0732">Signal</keyword>
<dbReference type="Pfam" id="PF18895">
    <property type="entry name" value="T4SS_pilin"/>
    <property type="match status" value="1"/>
</dbReference>
<gene>
    <name evidence="3" type="ORF">COT93_03375</name>
</gene>
<evidence type="ECO:0000313" key="3">
    <source>
        <dbReference type="EMBL" id="PIR95267.1"/>
    </source>
</evidence>
<evidence type="ECO:0000313" key="4">
    <source>
        <dbReference type="Proteomes" id="UP000229972"/>
    </source>
</evidence>
<accession>A0A2H0V838</accession>
<feature type="chain" id="PRO_5013829923" evidence="2">
    <location>
        <begin position="25"/>
        <end position="128"/>
    </location>
</feature>
<evidence type="ECO:0000256" key="2">
    <source>
        <dbReference type="SAM" id="SignalP"/>
    </source>
</evidence>
<evidence type="ECO:0000256" key="1">
    <source>
        <dbReference type="SAM" id="Phobius"/>
    </source>
</evidence>
<proteinExistence type="predicted"/>
<dbReference type="NCBIfam" id="NF045849">
    <property type="entry name" value="ICE_MMCAP2_0565"/>
    <property type="match status" value="1"/>
</dbReference>
<name>A0A2H0V838_9BACT</name>
<comment type="caution">
    <text evidence="3">The sequence shown here is derived from an EMBL/GenBank/DDBJ whole genome shotgun (WGS) entry which is preliminary data.</text>
</comment>
<keyword evidence="1" id="KW-0812">Transmembrane</keyword>
<reference evidence="4" key="1">
    <citation type="submission" date="2017-09" db="EMBL/GenBank/DDBJ databases">
        <title>Depth-based differentiation of microbial function through sediment-hosted aquifers and enrichment of novel symbionts in the deep terrestrial subsurface.</title>
        <authorList>
            <person name="Probst A.J."/>
            <person name="Ladd B."/>
            <person name="Jarett J.K."/>
            <person name="Geller-Mcgrath D.E."/>
            <person name="Sieber C.M.K."/>
            <person name="Emerson J.B."/>
            <person name="Anantharaman K."/>
            <person name="Thomas B.C."/>
            <person name="Malmstrom R."/>
            <person name="Stieglmeier M."/>
            <person name="Klingl A."/>
            <person name="Woyke T."/>
            <person name="Ryan C.M."/>
            <person name="Banfield J.F."/>
        </authorList>
    </citation>
    <scope>NUCLEOTIDE SEQUENCE [LARGE SCALE GENOMIC DNA]</scope>
</reference>
<dbReference type="AlphaFoldDB" id="A0A2H0V838"/>